<dbReference type="PANTHER" id="PTHR10030">
    <property type="entry name" value="ALPHA-L-FUCOSIDASE"/>
    <property type="match status" value="1"/>
</dbReference>
<gene>
    <name evidence="10" type="ORF">EB796_023111</name>
</gene>
<dbReference type="EC" id="3.2.1.51" evidence="3"/>
<keyword evidence="4" id="KW-0732">Signal</keyword>
<dbReference type="Pfam" id="PF16757">
    <property type="entry name" value="Fucosidase_C"/>
    <property type="match status" value="1"/>
</dbReference>
<evidence type="ECO:0000256" key="2">
    <source>
        <dbReference type="ARBA" id="ARBA00007951"/>
    </source>
</evidence>
<dbReference type="EMBL" id="VXIV02003293">
    <property type="protein sequence ID" value="KAF6018567.1"/>
    <property type="molecule type" value="Genomic_DNA"/>
</dbReference>
<dbReference type="InterPro" id="IPR017853">
    <property type="entry name" value="GH"/>
</dbReference>
<keyword evidence="11" id="KW-1185">Reference proteome</keyword>
<protein>
    <recommendedName>
        <fullName evidence="3">alpha-L-fucosidase</fullName>
        <ecNumber evidence="3">3.2.1.51</ecNumber>
    </recommendedName>
</protein>
<evidence type="ECO:0000256" key="1">
    <source>
        <dbReference type="ARBA" id="ARBA00004071"/>
    </source>
</evidence>
<keyword evidence="6" id="KW-0325">Glycoprotein</keyword>
<keyword evidence="7" id="KW-0326">Glycosidase</keyword>
<evidence type="ECO:0000313" key="10">
    <source>
        <dbReference type="EMBL" id="KAF6018567.1"/>
    </source>
</evidence>
<organism evidence="10 11">
    <name type="scientific">Bugula neritina</name>
    <name type="common">Brown bryozoan</name>
    <name type="synonym">Sertularia neritina</name>
    <dbReference type="NCBI Taxonomy" id="10212"/>
    <lineage>
        <taxon>Eukaryota</taxon>
        <taxon>Metazoa</taxon>
        <taxon>Spiralia</taxon>
        <taxon>Lophotrochozoa</taxon>
        <taxon>Bryozoa</taxon>
        <taxon>Gymnolaemata</taxon>
        <taxon>Cheilostomatida</taxon>
        <taxon>Flustrina</taxon>
        <taxon>Buguloidea</taxon>
        <taxon>Bugulidae</taxon>
        <taxon>Bugula</taxon>
    </lineage>
</organism>
<dbReference type="InterPro" id="IPR031919">
    <property type="entry name" value="Fucosidase_C"/>
</dbReference>
<dbReference type="InterPro" id="IPR057739">
    <property type="entry name" value="Glyco_hydro_29_N"/>
</dbReference>
<dbReference type="GO" id="GO:0016139">
    <property type="term" value="P:glycoside catabolic process"/>
    <property type="evidence" value="ECO:0007669"/>
    <property type="project" value="TreeGrafter"/>
</dbReference>
<dbReference type="SUPFAM" id="SSF51445">
    <property type="entry name" value="(Trans)glycosidases"/>
    <property type="match status" value="1"/>
</dbReference>
<evidence type="ECO:0000259" key="8">
    <source>
        <dbReference type="Pfam" id="PF01120"/>
    </source>
</evidence>
<dbReference type="PRINTS" id="PR00741">
    <property type="entry name" value="GLHYDRLASE29"/>
</dbReference>
<dbReference type="Gene3D" id="2.60.40.1180">
    <property type="entry name" value="Golgi alpha-mannosidase II"/>
    <property type="match status" value="1"/>
</dbReference>
<feature type="domain" description="Glycoside hydrolase family 29 N-terminal" evidence="8">
    <location>
        <begin position="44"/>
        <end position="378"/>
    </location>
</feature>
<dbReference type="PANTHER" id="PTHR10030:SF37">
    <property type="entry name" value="ALPHA-L-FUCOSIDASE-RELATED"/>
    <property type="match status" value="1"/>
</dbReference>
<keyword evidence="5" id="KW-0378">Hydrolase</keyword>
<evidence type="ECO:0000256" key="4">
    <source>
        <dbReference type="ARBA" id="ARBA00022729"/>
    </source>
</evidence>
<evidence type="ECO:0000256" key="7">
    <source>
        <dbReference type="ARBA" id="ARBA00023295"/>
    </source>
</evidence>
<dbReference type="AlphaFoldDB" id="A0A7J7IYD2"/>
<dbReference type="OrthoDB" id="6039950at2759"/>
<dbReference type="InterPro" id="IPR013780">
    <property type="entry name" value="Glyco_hydro_b"/>
</dbReference>
<proteinExistence type="inferred from homology"/>
<evidence type="ECO:0000256" key="5">
    <source>
        <dbReference type="ARBA" id="ARBA00022801"/>
    </source>
</evidence>
<reference evidence="10" key="1">
    <citation type="submission" date="2020-06" db="EMBL/GenBank/DDBJ databases">
        <title>Draft genome of Bugula neritina, a colonial animal packing powerful symbionts and potential medicines.</title>
        <authorList>
            <person name="Rayko M."/>
        </authorList>
    </citation>
    <scope>NUCLEOTIDE SEQUENCE [LARGE SCALE GENOMIC DNA]</scope>
    <source>
        <strain evidence="10">Kwan_BN1</strain>
    </source>
</reference>
<dbReference type="Gene3D" id="3.20.20.80">
    <property type="entry name" value="Glycosidases"/>
    <property type="match status" value="1"/>
</dbReference>
<accession>A0A7J7IYD2</accession>
<sequence>MVLGVHYQTGLKLGLNFSLRSLTVAFALLYFVAASPARGKYGDVKYDPTWESLDARPLPSWYDEAKIGIFLHWGVFSVPSFGSEWFWYDWQSSAPNSSYREFMRANYKPGFTYADFGPMFTAELFDPNHWADLFQKAGAKYLVLTSKHHEGYCNWATNVSFNWNSVAVGPHKDLVGELAQAIRARTNITFGLYHSLLEWYNPLYVMDKKNKFQTQIFPHAKSIPELHELVNTYKPEVIWSDGDWESSDDYWTSKEFLAWLYNESPVKDTVVVNDRWGSGCTCKHGGYFTCSDRYNPGVLQTHKWENAMTIDKGSWGYRRNVDINDFLTMSELLTTLAETISCGGNLLVNVGPTHDGRIIPIFEERLTQMGAWLDVNGEAVYASQPWVYQNDTVTPGIWYTQKKSTTSTSGYSVYAFVLSWPENNMLKLGAPIVATNSEIKIIGYDTPLKYQTVGTAVQITFPFIPPSKMPCKDAWVLKFDNLKNSWGDYRNQ</sequence>
<evidence type="ECO:0000313" key="11">
    <source>
        <dbReference type="Proteomes" id="UP000593567"/>
    </source>
</evidence>
<comment type="similarity">
    <text evidence="2">Belongs to the glycosyl hydrolase 29 family.</text>
</comment>
<dbReference type="FunFam" id="3.20.20.80:FF:000027">
    <property type="entry name" value="Alpha-L-fucosidase"/>
    <property type="match status" value="1"/>
</dbReference>
<dbReference type="GO" id="GO:0006004">
    <property type="term" value="P:fucose metabolic process"/>
    <property type="evidence" value="ECO:0007669"/>
    <property type="project" value="InterPro"/>
</dbReference>
<comment type="function">
    <text evidence="1">Alpha-L-fucosidase is responsible for hydrolyzing the alpha-1,6-linked fucose joined to the reducing-end N-acetylglucosamine of the carbohydrate moieties of glycoproteins.</text>
</comment>
<evidence type="ECO:0000256" key="3">
    <source>
        <dbReference type="ARBA" id="ARBA00012662"/>
    </source>
</evidence>
<dbReference type="Proteomes" id="UP000593567">
    <property type="component" value="Unassembled WGS sequence"/>
</dbReference>
<dbReference type="InterPro" id="IPR000933">
    <property type="entry name" value="Glyco_hydro_29"/>
</dbReference>
<dbReference type="Pfam" id="PF01120">
    <property type="entry name" value="Alpha_L_fucos"/>
    <property type="match status" value="1"/>
</dbReference>
<dbReference type="SMART" id="SM00812">
    <property type="entry name" value="Alpha_L_fucos"/>
    <property type="match status" value="1"/>
</dbReference>
<evidence type="ECO:0000256" key="6">
    <source>
        <dbReference type="ARBA" id="ARBA00023180"/>
    </source>
</evidence>
<evidence type="ECO:0000259" key="9">
    <source>
        <dbReference type="Pfam" id="PF16757"/>
    </source>
</evidence>
<dbReference type="GO" id="GO:0005764">
    <property type="term" value="C:lysosome"/>
    <property type="evidence" value="ECO:0007669"/>
    <property type="project" value="TreeGrafter"/>
</dbReference>
<comment type="caution">
    <text evidence="10">The sequence shown here is derived from an EMBL/GenBank/DDBJ whole genome shotgun (WGS) entry which is preliminary data.</text>
</comment>
<dbReference type="GO" id="GO:0004560">
    <property type="term" value="F:alpha-L-fucosidase activity"/>
    <property type="evidence" value="ECO:0007669"/>
    <property type="project" value="UniProtKB-EC"/>
</dbReference>
<dbReference type="InterPro" id="IPR016286">
    <property type="entry name" value="FUC_metazoa-typ"/>
</dbReference>
<name>A0A7J7IYD2_BUGNE</name>
<feature type="domain" description="Alpha-L-fucosidase C-terminal" evidence="9">
    <location>
        <begin position="389"/>
        <end position="479"/>
    </location>
</feature>